<name>A0A8H7XYU0_PSICU</name>
<dbReference type="EMBL" id="JAFIQS010000006">
    <property type="protein sequence ID" value="KAG5168105.1"/>
    <property type="molecule type" value="Genomic_DNA"/>
</dbReference>
<organism evidence="1">
    <name type="scientific">Psilocybe cubensis</name>
    <name type="common">Psychedelic mushroom</name>
    <name type="synonym">Stropharia cubensis</name>
    <dbReference type="NCBI Taxonomy" id="181762"/>
    <lineage>
        <taxon>Eukaryota</taxon>
        <taxon>Fungi</taxon>
        <taxon>Dikarya</taxon>
        <taxon>Basidiomycota</taxon>
        <taxon>Agaricomycotina</taxon>
        <taxon>Agaricomycetes</taxon>
        <taxon>Agaricomycetidae</taxon>
        <taxon>Agaricales</taxon>
        <taxon>Agaricineae</taxon>
        <taxon>Strophariaceae</taxon>
        <taxon>Psilocybe</taxon>
    </lineage>
</organism>
<comment type="caution">
    <text evidence="1">The sequence shown here is derived from an EMBL/GenBank/DDBJ whole genome shotgun (WGS) entry which is preliminary data.</text>
</comment>
<dbReference type="InterPro" id="IPR011009">
    <property type="entry name" value="Kinase-like_dom_sf"/>
</dbReference>
<dbReference type="OrthoDB" id="5987198at2759"/>
<reference evidence="1" key="1">
    <citation type="submission" date="2021-02" db="EMBL/GenBank/DDBJ databases">
        <title>Psilocybe cubensis genome.</title>
        <authorList>
            <person name="Mckernan K.J."/>
            <person name="Crawford S."/>
            <person name="Trippe A."/>
            <person name="Kane L.T."/>
            <person name="Mclaughlin S."/>
        </authorList>
    </citation>
    <scope>NUCLEOTIDE SEQUENCE [LARGE SCALE GENOMIC DNA]</scope>
    <source>
        <strain evidence="1">MGC-MH-2018</strain>
    </source>
</reference>
<evidence type="ECO:0000313" key="1">
    <source>
        <dbReference type="EMBL" id="KAG5168105.1"/>
    </source>
</evidence>
<sequence length="370" mass="43164">MRNIMDNGHPAGLITQLEARWVEIYPFLLQHGYMLRPRYHPNWKPPWNRPWNFFKDLFDFPDFISYQKYNLMDATRISDGARVVMKQVFLEEDNVPLLEYLNSPEMRADPRNNTVPLLEVIPLPSQYEMAKSRESAVLLVMPLLFPLMSWSFPFQHVREIVEAIDQLIKVGPDACFLNYMMDPTNAIPSSFHYARHSLHPDGKSWAVFKDRCLVAPVKYYMIDYETADYFPPNVLSEGRYGQVKTVPEWSLEAPYDPFKLDVYQLGCQVQQFSKEYTGLDFLEPLYAAMTHPSPDMRPTAAESLQQFERLINSLDPESLSSEIWIKRFDSHMLMAQKIAMEYSPSHKKRQLFALGKKKLSKIFNAVNVLS</sequence>
<accession>A0A8H7XYU0</accession>
<dbReference type="SUPFAM" id="SSF56112">
    <property type="entry name" value="Protein kinase-like (PK-like)"/>
    <property type="match status" value="1"/>
</dbReference>
<protein>
    <submittedName>
        <fullName evidence="1">Uncharacterized protein</fullName>
    </submittedName>
</protein>
<dbReference type="AlphaFoldDB" id="A0A8H7XYU0"/>
<gene>
    <name evidence="1" type="ORF">JR316_006698</name>
</gene>
<proteinExistence type="predicted"/>